<dbReference type="InterPro" id="IPR014229">
    <property type="entry name" value="Spore_YtfJ"/>
</dbReference>
<reference evidence="1 2" key="1">
    <citation type="journal article" date="2016" name="Nat. Commun.">
        <title>Thousands of microbial genomes shed light on interconnected biogeochemical processes in an aquifer system.</title>
        <authorList>
            <person name="Anantharaman K."/>
            <person name="Brown C.T."/>
            <person name="Hug L.A."/>
            <person name="Sharon I."/>
            <person name="Castelle C.J."/>
            <person name="Probst A.J."/>
            <person name="Thomas B.C."/>
            <person name="Singh A."/>
            <person name="Wilkins M.J."/>
            <person name="Karaoz U."/>
            <person name="Brodie E.L."/>
            <person name="Williams K.H."/>
            <person name="Hubbard S.S."/>
            <person name="Banfield J.F."/>
        </authorList>
    </citation>
    <scope>NUCLEOTIDE SEQUENCE [LARGE SCALE GENOMIC DNA]</scope>
</reference>
<name>A0A1F6GPR9_9PROT</name>
<proteinExistence type="predicted"/>
<gene>
    <name evidence="1" type="ORF">A2557_04175</name>
</gene>
<evidence type="ECO:0008006" key="3">
    <source>
        <dbReference type="Google" id="ProtNLM"/>
    </source>
</evidence>
<comment type="caution">
    <text evidence="1">The sequence shown here is derived from an EMBL/GenBank/DDBJ whole genome shotgun (WGS) entry which is preliminary data.</text>
</comment>
<dbReference type="PANTHER" id="PTHR39162">
    <property type="entry name" value="GLL3345 PROTEIN"/>
    <property type="match status" value="1"/>
</dbReference>
<dbReference type="EMBL" id="MFNF01000050">
    <property type="protein sequence ID" value="OGH00051.1"/>
    <property type="molecule type" value="Genomic_DNA"/>
</dbReference>
<protein>
    <recommendedName>
        <fullName evidence="3">Sporulation protein</fullName>
    </recommendedName>
</protein>
<dbReference type="PANTHER" id="PTHR39162:SF1">
    <property type="entry name" value="SPORULATION PROTEIN YTFJ"/>
    <property type="match status" value="1"/>
</dbReference>
<dbReference type="AlphaFoldDB" id="A0A1F6GPR9"/>
<dbReference type="Proteomes" id="UP000177583">
    <property type="component" value="Unassembled WGS sequence"/>
</dbReference>
<dbReference type="PIRSF" id="PIRSF021377">
    <property type="entry name" value="YtfJ"/>
    <property type="match status" value="1"/>
</dbReference>
<evidence type="ECO:0000313" key="1">
    <source>
        <dbReference type="EMBL" id="OGH00051.1"/>
    </source>
</evidence>
<dbReference type="Pfam" id="PF09579">
    <property type="entry name" value="Spore_YtfJ"/>
    <property type="match status" value="1"/>
</dbReference>
<organism evidence="1 2">
    <name type="scientific">Candidatus Lambdaproteobacteria bacterium RIFOXYD2_FULL_56_26</name>
    <dbReference type="NCBI Taxonomy" id="1817773"/>
    <lineage>
        <taxon>Bacteria</taxon>
        <taxon>Pseudomonadati</taxon>
        <taxon>Pseudomonadota</taxon>
        <taxon>Candidatus Lambdaproteobacteria</taxon>
    </lineage>
</organism>
<accession>A0A1F6GPR9</accession>
<sequence length="124" mass="13142">MENMKNGLLQDFIPQLKNLIKSETVFGEPYQVGEVTLIPVNSVKIGFGFGNGQTTKDGEGGGGGGGVVLTPEAFLVIRDGQVSIHSLATGSIENLMDKVPEVLDRLLGLYEKATKKKAPPAESV</sequence>
<evidence type="ECO:0000313" key="2">
    <source>
        <dbReference type="Proteomes" id="UP000177583"/>
    </source>
</evidence>